<dbReference type="PANTHER" id="PTHR37532:SF1">
    <property type="entry name" value="PROTEIN ISCX"/>
    <property type="match status" value="1"/>
</dbReference>
<gene>
    <name evidence="1" type="primary">iscX</name>
    <name evidence="1" type="ORF">JYB87_11705</name>
</gene>
<protein>
    <submittedName>
        <fullName evidence="1">Fe-S cluster assembly protein IscX</fullName>
    </submittedName>
</protein>
<dbReference type="SUPFAM" id="SSF140319">
    <property type="entry name" value="IscX-like"/>
    <property type="match status" value="1"/>
</dbReference>
<reference evidence="1 2" key="1">
    <citation type="submission" date="2021-03" db="EMBL/GenBank/DDBJ databases">
        <title>Novel species identification of genus Shewanella.</title>
        <authorList>
            <person name="Liu G."/>
            <person name="Zhang Q."/>
        </authorList>
    </citation>
    <scope>NUCLEOTIDE SEQUENCE [LARGE SCALE GENOMIC DNA]</scope>
    <source>
        <strain evidence="1 2">FJAT-51800</strain>
    </source>
</reference>
<dbReference type="InterPro" id="IPR007479">
    <property type="entry name" value="ISC_FeS_clus_asmbl_IscsX"/>
</dbReference>
<proteinExistence type="predicted"/>
<evidence type="ECO:0000313" key="2">
    <source>
        <dbReference type="Proteomes" id="UP000662770"/>
    </source>
</evidence>
<dbReference type="Gene3D" id="1.10.10.600">
    <property type="entry name" value="IscX-like"/>
    <property type="match status" value="1"/>
</dbReference>
<dbReference type="PANTHER" id="PTHR37532">
    <property type="entry name" value="PROTEIN ISCX"/>
    <property type="match status" value="1"/>
</dbReference>
<keyword evidence="2" id="KW-1185">Reference proteome</keyword>
<sequence length="65" mass="7755">MKLKWTDSLDIALELLEAYPEVEPEAVRFTDLFNWIMALDAFDDDPRHCNERILEAVQKCWIEEK</sequence>
<dbReference type="Pfam" id="PF04384">
    <property type="entry name" value="Fe-S_assembly"/>
    <property type="match status" value="1"/>
</dbReference>
<organism evidence="1 2">
    <name type="scientific">Shewanella avicenniae</name>
    <dbReference type="NCBI Taxonomy" id="2814294"/>
    <lineage>
        <taxon>Bacteria</taxon>
        <taxon>Pseudomonadati</taxon>
        <taxon>Pseudomonadota</taxon>
        <taxon>Gammaproteobacteria</taxon>
        <taxon>Alteromonadales</taxon>
        <taxon>Shewanellaceae</taxon>
        <taxon>Shewanella</taxon>
    </lineage>
</organism>
<dbReference type="NCBIfam" id="TIGR03412">
    <property type="entry name" value="iscX_yfhJ"/>
    <property type="match status" value="1"/>
</dbReference>
<dbReference type="InterPro" id="IPR036762">
    <property type="entry name" value="IscX-like_sf"/>
</dbReference>
<accession>A0ABX7QLV5</accession>
<dbReference type="EMBL" id="CP071503">
    <property type="protein sequence ID" value="QSX32431.1"/>
    <property type="molecule type" value="Genomic_DNA"/>
</dbReference>
<dbReference type="PIRSF" id="PIRSF039003">
    <property type="entry name" value="IscX"/>
    <property type="match status" value="1"/>
</dbReference>
<name>A0ABX7QLV5_9GAMM</name>
<dbReference type="RefSeq" id="WP_207353675.1">
    <property type="nucleotide sequence ID" value="NZ_CP071503.1"/>
</dbReference>
<evidence type="ECO:0000313" key="1">
    <source>
        <dbReference type="EMBL" id="QSX32431.1"/>
    </source>
</evidence>
<dbReference type="Proteomes" id="UP000662770">
    <property type="component" value="Chromosome"/>
</dbReference>